<accession>A0A0E9PZ50</accession>
<keyword evidence="1" id="KW-0472">Membrane</keyword>
<proteinExistence type="predicted"/>
<feature type="transmembrane region" description="Helical" evidence="1">
    <location>
        <begin position="6"/>
        <end position="28"/>
    </location>
</feature>
<evidence type="ECO:0000256" key="1">
    <source>
        <dbReference type="SAM" id="Phobius"/>
    </source>
</evidence>
<dbReference type="EMBL" id="GBXM01099409">
    <property type="protein sequence ID" value="JAH09168.1"/>
    <property type="molecule type" value="Transcribed_RNA"/>
</dbReference>
<keyword evidence="1" id="KW-1133">Transmembrane helix</keyword>
<organism evidence="2">
    <name type="scientific">Anguilla anguilla</name>
    <name type="common">European freshwater eel</name>
    <name type="synonym">Muraena anguilla</name>
    <dbReference type="NCBI Taxonomy" id="7936"/>
    <lineage>
        <taxon>Eukaryota</taxon>
        <taxon>Metazoa</taxon>
        <taxon>Chordata</taxon>
        <taxon>Craniata</taxon>
        <taxon>Vertebrata</taxon>
        <taxon>Euteleostomi</taxon>
        <taxon>Actinopterygii</taxon>
        <taxon>Neopterygii</taxon>
        <taxon>Teleostei</taxon>
        <taxon>Anguilliformes</taxon>
        <taxon>Anguillidae</taxon>
        <taxon>Anguilla</taxon>
    </lineage>
</organism>
<evidence type="ECO:0000313" key="2">
    <source>
        <dbReference type="EMBL" id="JAH09168.1"/>
    </source>
</evidence>
<reference evidence="2" key="1">
    <citation type="submission" date="2014-11" db="EMBL/GenBank/DDBJ databases">
        <authorList>
            <person name="Amaro Gonzalez C."/>
        </authorList>
    </citation>
    <scope>NUCLEOTIDE SEQUENCE</scope>
</reference>
<reference evidence="2" key="2">
    <citation type="journal article" date="2015" name="Fish Shellfish Immunol.">
        <title>Early steps in the European eel (Anguilla anguilla)-Vibrio vulnificus interaction in the gills: Role of the RtxA13 toxin.</title>
        <authorList>
            <person name="Callol A."/>
            <person name="Pajuelo D."/>
            <person name="Ebbesson L."/>
            <person name="Teles M."/>
            <person name="MacKenzie S."/>
            <person name="Amaro C."/>
        </authorList>
    </citation>
    <scope>NUCLEOTIDE SEQUENCE</scope>
</reference>
<dbReference type="AlphaFoldDB" id="A0A0E9PZ50"/>
<sequence length="32" mass="3706">MTTEPSQLKFILSSVLLITCGQFHYTFLFRAI</sequence>
<keyword evidence="1" id="KW-0812">Transmembrane</keyword>
<name>A0A0E9PZ50_ANGAN</name>
<protein>
    <submittedName>
        <fullName evidence="2">Uncharacterized protein</fullName>
    </submittedName>
</protein>